<dbReference type="GO" id="GO:0016491">
    <property type="term" value="F:oxidoreductase activity"/>
    <property type="evidence" value="ECO:0007669"/>
    <property type="project" value="UniProtKB-KW"/>
</dbReference>
<dbReference type="RefSeq" id="WP_089670477.1">
    <property type="nucleotide sequence ID" value="NZ_FOJA01000002.1"/>
</dbReference>
<organism evidence="3 4">
    <name type="scientific">Halobacterium jilantaiense</name>
    <dbReference type="NCBI Taxonomy" id="355548"/>
    <lineage>
        <taxon>Archaea</taxon>
        <taxon>Methanobacteriati</taxon>
        <taxon>Methanobacteriota</taxon>
        <taxon>Stenosarchaea group</taxon>
        <taxon>Halobacteria</taxon>
        <taxon>Halobacteriales</taxon>
        <taxon>Halobacteriaceae</taxon>
        <taxon>Halobacterium</taxon>
    </lineage>
</organism>
<reference evidence="3 4" key="1">
    <citation type="submission" date="2016-10" db="EMBL/GenBank/DDBJ databases">
        <authorList>
            <person name="de Groot N.N."/>
        </authorList>
    </citation>
    <scope>NUCLEOTIDE SEQUENCE [LARGE SCALE GENOMIC DNA]</scope>
    <source>
        <strain evidence="3 4">CGMCC 1.5337</strain>
    </source>
</reference>
<dbReference type="NCBIfam" id="NF009466">
    <property type="entry name" value="PRK12826.1-2"/>
    <property type="match status" value="1"/>
</dbReference>
<dbReference type="PANTHER" id="PTHR24321:SF8">
    <property type="entry name" value="ESTRADIOL 17-BETA-DEHYDROGENASE 8-RELATED"/>
    <property type="match status" value="1"/>
</dbReference>
<dbReference type="Gene3D" id="3.40.50.720">
    <property type="entry name" value="NAD(P)-binding Rossmann-like Domain"/>
    <property type="match status" value="1"/>
</dbReference>
<dbReference type="OrthoDB" id="7442at2157"/>
<dbReference type="SUPFAM" id="SSF51735">
    <property type="entry name" value="NAD(P)-binding Rossmann-fold domains"/>
    <property type="match status" value="1"/>
</dbReference>
<evidence type="ECO:0000256" key="1">
    <source>
        <dbReference type="ARBA" id="ARBA00006484"/>
    </source>
</evidence>
<evidence type="ECO:0000313" key="3">
    <source>
        <dbReference type="EMBL" id="SEW34764.1"/>
    </source>
</evidence>
<dbReference type="InterPro" id="IPR036291">
    <property type="entry name" value="NAD(P)-bd_dom_sf"/>
</dbReference>
<keyword evidence="2" id="KW-0560">Oxidoreductase</keyword>
<dbReference type="AlphaFoldDB" id="A0A1I0R2S9"/>
<name>A0A1I0R2S9_9EURY</name>
<comment type="similarity">
    <text evidence="1">Belongs to the short-chain dehydrogenases/reductases (SDR) family.</text>
</comment>
<protein>
    <submittedName>
        <fullName evidence="3">NAD(P)-dependent dehydrogenase, short-chain alcohol dehydrogenase family</fullName>
    </submittedName>
</protein>
<dbReference type="FunFam" id="3.40.50.720:FF:000084">
    <property type="entry name" value="Short-chain dehydrogenase reductase"/>
    <property type="match status" value="1"/>
</dbReference>
<dbReference type="PRINTS" id="PR00081">
    <property type="entry name" value="GDHRDH"/>
</dbReference>
<dbReference type="NCBIfam" id="NF005559">
    <property type="entry name" value="PRK07231.1"/>
    <property type="match status" value="1"/>
</dbReference>
<dbReference type="InterPro" id="IPR020904">
    <property type="entry name" value="Sc_DH/Rdtase_CS"/>
</dbReference>
<dbReference type="STRING" id="355548.SAMN04487945_3070"/>
<accession>A0A1I0R2S9</accession>
<keyword evidence="4" id="KW-1185">Reference proteome</keyword>
<gene>
    <name evidence="3" type="ORF">SAMN04487945_3070</name>
</gene>
<dbReference type="CDD" id="cd05233">
    <property type="entry name" value="SDR_c"/>
    <property type="match status" value="1"/>
</dbReference>
<evidence type="ECO:0000256" key="2">
    <source>
        <dbReference type="ARBA" id="ARBA00023002"/>
    </source>
</evidence>
<dbReference type="PANTHER" id="PTHR24321">
    <property type="entry name" value="DEHYDROGENASES, SHORT CHAIN"/>
    <property type="match status" value="1"/>
</dbReference>
<dbReference type="Proteomes" id="UP000198518">
    <property type="component" value="Unassembled WGS sequence"/>
</dbReference>
<sequence>MTYDFENTVALVTGAGSGIGRATAKRFAADGATVVVADIDTKAGQETANQIEEDKDGEATFMEVDTSRSESVSALVGATLNKHGRLDYAVNNAAIGNTPAQVPEIDEDEWNRVLDVNQTGVWVGMKYELPAMYDSGGGAIVNVSSKAGIRGSPGRAPYAASKHGVVGLTRTAALETAARDVRVNAVCPTIVETTALESMSESERSSIIDEVPMKRAASPDEVASAIVWLCSDEASYITGHSLPVDGGETQK</sequence>
<dbReference type="Pfam" id="PF13561">
    <property type="entry name" value="adh_short_C2"/>
    <property type="match status" value="1"/>
</dbReference>
<dbReference type="PRINTS" id="PR00080">
    <property type="entry name" value="SDRFAMILY"/>
</dbReference>
<dbReference type="PROSITE" id="PS00061">
    <property type="entry name" value="ADH_SHORT"/>
    <property type="match status" value="1"/>
</dbReference>
<proteinExistence type="inferred from homology"/>
<evidence type="ECO:0000313" key="4">
    <source>
        <dbReference type="Proteomes" id="UP000198518"/>
    </source>
</evidence>
<dbReference type="EMBL" id="FOJA01000002">
    <property type="protein sequence ID" value="SEW34764.1"/>
    <property type="molecule type" value="Genomic_DNA"/>
</dbReference>
<dbReference type="InterPro" id="IPR002347">
    <property type="entry name" value="SDR_fam"/>
</dbReference>